<evidence type="ECO:0000313" key="3">
    <source>
        <dbReference type="EMBL" id="CDT68695.1"/>
    </source>
</evidence>
<organism evidence="3">
    <name type="scientific">Clostridioides difficile</name>
    <name type="common">Peptoclostridium difficile</name>
    <dbReference type="NCBI Taxonomy" id="1496"/>
    <lineage>
        <taxon>Bacteria</taxon>
        <taxon>Bacillati</taxon>
        <taxon>Bacillota</taxon>
        <taxon>Clostridia</taxon>
        <taxon>Peptostreptococcales</taxon>
        <taxon>Peptostreptococcaceae</taxon>
        <taxon>Clostridioides</taxon>
    </lineage>
</organism>
<reference evidence="4" key="3">
    <citation type="submission" date="2021-06" db="EMBL/GenBank/DDBJ databases">
        <authorList>
            <consortium name="NCBI Pathogen Detection Project"/>
        </authorList>
    </citation>
    <scope>NUCLEOTIDE SEQUENCE</scope>
    <source>
        <strain evidence="4">Clostridioides</strain>
    </source>
</reference>
<protein>
    <submittedName>
        <fullName evidence="3">Uncharacterized protein</fullName>
    </submittedName>
</protein>
<dbReference type="EMBL" id="LK932324">
    <property type="protein sequence ID" value="CDS82853.1"/>
    <property type="molecule type" value="Genomic_DNA"/>
</dbReference>
<sequence>MHKSNENINKEERIKKTIKELEVLLELDVEFFESLLEKIEKEEEF</sequence>
<evidence type="ECO:0000313" key="2">
    <source>
        <dbReference type="EMBL" id="CDS88280.1"/>
    </source>
</evidence>
<evidence type="ECO:0000313" key="1">
    <source>
        <dbReference type="EMBL" id="CDS82853.1"/>
    </source>
</evidence>
<evidence type="ECO:0000313" key="4">
    <source>
        <dbReference type="EMBL" id="HBH2621796.1"/>
    </source>
</evidence>
<dbReference type="PATRIC" id="fig|1496.854.peg.1704"/>
<accession>A0A069ATX1</accession>
<reference evidence="4" key="2">
    <citation type="journal article" date="2018" name="Genome Biol.">
        <title>SKESA: strategic k-mer extension for scrupulous assemblies.</title>
        <authorList>
            <person name="Souvorov A."/>
            <person name="Agarwala R."/>
            <person name="Lipman D.J."/>
        </authorList>
    </citation>
    <scope>NUCLEOTIDE SEQUENCE</scope>
    <source>
        <strain evidence="4">Clostridioides</strain>
    </source>
</reference>
<dbReference type="RefSeq" id="WP_021390967.1">
    <property type="nucleotide sequence ID" value="NZ_BINA01000073.1"/>
</dbReference>
<dbReference type="AlphaFoldDB" id="A0A069ATX1"/>
<dbReference type="EMBL" id="DAEQIJ010000027">
    <property type="protein sequence ID" value="HBH2621796.1"/>
    <property type="molecule type" value="Genomic_DNA"/>
</dbReference>
<dbReference type="Proteomes" id="UP000879542">
    <property type="component" value="Unassembled WGS sequence"/>
</dbReference>
<gene>
    <name evidence="3" type="ORF">BN1095_640032</name>
    <name evidence="2" type="ORF">BN1096_680009</name>
    <name evidence="1" type="ORF">BN1097_1190001</name>
    <name evidence="4" type="ORF">KRQ00_003606</name>
</gene>
<reference evidence="3" key="1">
    <citation type="submission" date="2014-07" db="EMBL/GenBank/DDBJ databases">
        <authorList>
            <person name="Monot Marc"/>
        </authorList>
    </citation>
    <scope>NUCLEOTIDE SEQUENCE</scope>
    <source>
        <strain evidence="3">7032989</strain>
        <strain evidence="1">7032994</strain>
    </source>
</reference>
<dbReference type="EMBL" id="LK932522">
    <property type="protein sequence ID" value="CDS88280.1"/>
    <property type="molecule type" value="Genomic_DNA"/>
</dbReference>
<dbReference type="EMBL" id="LK933338">
    <property type="protein sequence ID" value="CDT68695.1"/>
    <property type="molecule type" value="Genomic_DNA"/>
</dbReference>
<proteinExistence type="predicted"/>
<name>A0A069ATX1_CLODI</name>